<protein>
    <submittedName>
        <fullName evidence="1">Uncharacterized protein</fullName>
    </submittedName>
</protein>
<accession>W0LZW0</accession>
<organism evidence="1">
    <name type="scientific">Aliarcobacter butzleri</name>
    <dbReference type="NCBI Taxonomy" id="28197"/>
    <lineage>
        <taxon>Bacteria</taxon>
        <taxon>Pseudomonadati</taxon>
        <taxon>Campylobacterota</taxon>
        <taxon>Epsilonproteobacteria</taxon>
        <taxon>Campylobacterales</taxon>
        <taxon>Arcobacteraceae</taxon>
        <taxon>Aliarcobacter</taxon>
    </lineage>
</organism>
<dbReference type="AlphaFoldDB" id="W0LZW0"/>
<proteinExistence type="predicted"/>
<dbReference type="EMBL" id="KF740630">
    <property type="protein sequence ID" value="AHG28752.1"/>
    <property type="molecule type" value="Genomic_DNA"/>
</dbReference>
<name>W0LZW0_9BACT</name>
<keyword evidence="1" id="KW-0614">Plasmid</keyword>
<reference evidence="1" key="1">
    <citation type="journal article" date="2014" name="PLoS ONE">
        <title>Presence and analysis of plasmids in human and animal associated arcobacter species.</title>
        <authorList>
            <person name="Douidah L."/>
            <person name="De Zutter L."/>
            <person name="Van Nieuwerburgh F."/>
            <person name="Deforce D."/>
            <person name="Ingmer H."/>
            <person name="Vandenberg O."/>
            <person name="Van den Abeele A.M."/>
            <person name="Houf K."/>
        </authorList>
    </citation>
    <scope>NUCLEOTIDE SEQUENCE</scope>
    <source>
        <strain evidence="1">AC1119</strain>
        <plasmid evidence="1">AB-1119-LD</plasmid>
    </source>
</reference>
<evidence type="ECO:0000313" key="1">
    <source>
        <dbReference type="EMBL" id="AHG28752.1"/>
    </source>
</evidence>
<sequence>MKTPNIREITKKEKIKGLTKSSWAVALLVSGGLYPYLVFWSFLVFGGLLLFFFVIEFFDDDIIEITVKKLRLKAKDEYLA</sequence>
<geneLocation type="plasmid" evidence="1">
    <name>AB-1119-LD</name>
</geneLocation>
<dbReference type="RefSeq" id="WP_032072653.1">
    <property type="nucleotide sequence ID" value="NC_025153.1"/>
</dbReference>